<keyword evidence="7" id="KW-1185">Reference proteome</keyword>
<accession>A0A7X8YFE9</accession>
<evidence type="ECO:0000313" key="7">
    <source>
        <dbReference type="Proteomes" id="UP000523139"/>
    </source>
</evidence>
<sequence length="186" mass="20043">MARPRTHDDTVQLKLLEAASESIAARGVEGLSLRSVASQAGTTTAAVYSLFGNRDGLIDAVVQEGFGRFAARLEKVERSDDALADLLALGLAYRQNALENSNFYRVMFSAAPYDPENSTFQTLTHAVARAMDCESEQARVHAERVWAYVHGLVSLELAGLRPGTEQERAAAYAEALQAGAAMLPLS</sequence>
<keyword evidence="3" id="KW-0804">Transcription</keyword>
<dbReference type="PANTHER" id="PTHR30055:SF220">
    <property type="entry name" value="TETR-FAMILY REGULATORY PROTEIN"/>
    <property type="match status" value="1"/>
</dbReference>
<dbReference type="SUPFAM" id="SSF46689">
    <property type="entry name" value="Homeodomain-like"/>
    <property type="match status" value="1"/>
</dbReference>
<evidence type="ECO:0000256" key="3">
    <source>
        <dbReference type="ARBA" id="ARBA00023163"/>
    </source>
</evidence>
<dbReference type="Proteomes" id="UP000523139">
    <property type="component" value="Unassembled WGS sequence"/>
</dbReference>
<feature type="domain" description="HTH tetR-type" evidence="5">
    <location>
        <begin position="9"/>
        <end position="69"/>
    </location>
</feature>
<dbReference type="EMBL" id="JABAHY010000036">
    <property type="protein sequence ID" value="NLS11242.1"/>
    <property type="molecule type" value="Genomic_DNA"/>
</dbReference>
<evidence type="ECO:0000256" key="1">
    <source>
        <dbReference type="ARBA" id="ARBA00023015"/>
    </source>
</evidence>
<dbReference type="GO" id="GO:0000976">
    <property type="term" value="F:transcription cis-regulatory region binding"/>
    <property type="evidence" value="ECO:0007669"/>
    <property type="project" value="TreeGrafter"/>
</dbReference>
<dbReference type="InterPro" id="IPR025996">
    <property type="entry name" value="MT1864/Rv1816-like_C"/>
</dbReference>
<dbReference type="PROSITE" id="PS50977">
    <property type="entry name" value="HTH_TETR_2"/>
    <property type="match status" value="1"/>
</dbReference>
<protein>
    <submittedName>
        <fullName evidence="6">TetR/AcrR family transcriptional regulator</fullName>
    </submittedName>
</protein>
<dbReference type="SUPFAM" id="SSF48498">
    <property type="entry name" value="Tetracyclin repressor-like, C-terminal domain"/>
    <property type="match status" value="1"/>
</dbReference>
<keyword evidence="2 4" id="KW-0238">DNA-binding</keyword>
<dbReference type="Pfam" id="PF00440">
    <property type="entry name" value="TetR_N"/>
    <property type="match status" value="1"/>
</dbReference>
<dbReference type="Gene3D" id="1.10.357.10">
    <property type="entry name" value="Tetracycline Repressor, domain 2"/>
    <property type="match status" value="1"/>
</dbReference>
<reference evidence="6 7" key="1">
    <citation type="submission" date="2020-04" db="EMBL/GenBank/DDBJ databases">
        <title>Nesterenkonia sp. nov., isolated from marine sediment.</title>
        <authorList>
            <person name="Zhang G."/>
        </authorList>
    </citation>
    <scope>NUCLEOTIDE SEQUENCE [LARGE SCALE GENOMIC DNA]</scope>
    <source>
        <strain evidence="6 7">MY13</strain>
    </source>
</reference>
<dbReference type="PANTHER" id="PTHR30055">
    <property type="entry name" value="HTH-TYPE TRANSCRIPTIONAL REGULATOR RUTR"/>
    <property type="match status" value="1"/>
</dbReference>
<comment type="caution">
    <text evidence="6">The sequence shown here is derived from an EMBL/GenBank/DDBJ whole genome shotgun (WGS) entry which is preliminary data.</text>
</comment>
<proteinExistence type="predicted"/>
<dbReference type="RefSeq" id="WP_168888723.1">
    <property type="nucleotide sequence ID" value="NZ_JABAHY010000036.1"/>
</dbReference>
<dbReference type="InterPro" id="IPR009057">
    <property type="entry name" value="Homeodomain-like_sf"/>
</dbReference>
<dbReference type="Pfam" id="PF13305">
    <property type="entry name" value="TetR_C_33"/>
    <property type="match status" value="1"/>
</dbReference>
<dbReference type="InterPro" id="IPR036271">
    <property type="entry name" value="Tet_transcr_reg_TetR-rel_C_sf"/>
</dbReference>
<name>A0A7X8YFE9_9MICC</name>
<organism evidence="6 7">
    <name type="scientific">Nesterenkonia sedimenti</name>
    <dbReference type="NCBI Taxonomy" id="1463632"/>
    <lineage>
        <taxon>Bacteria</taxon>
        <taxon>Bacillati</taxon>
        <taxon>Actinomycetota</taxon>
        <taxon>Actinomycetes</taxon>
        <taxon>Micrococcales</taxon>
        <taxon>Micrococcaceae</taxon>
        <taxon>Nesterenkonia</taxon>
    </lineage>
</organism>
<dbReference type="AlphaFoldDB" id="A0A7X8YFE9"/>
<dbReference type="GO" id="GO:0003700">
    <property type="term" value="F:DNA-binding transcription factor activity"/>
    <property type="evidence" value="ECO:0007669"/>
    <property type="project" value="TreeGrafter"/>
</dbReference>
<evidence type="ECO:0000256" key="2">
    <source>
        <dbReference type="ARBA" id="ARBA00023125"/>
    </source>
</evidence>
<keyword evidence="1" id="KW-0805">Transcription regulation</keyword>
<evidence type="ECO:0000256" key="4">
    <source>
        <dbReference type="PROSITE-ProRule" id="PRU00335"/>
    </source>
</evidence>
<evidence type="ECO:0000259" key="5">
    <source>
        <dbReference type="PROSITE" id="PS50977"/>
    </source>
</evidence>
<dbReference type="InterPro" id="IPR050109">
    <property type="entry name" value="HTH-type_TetR-like_transc_reg"/>
</dbReference>
<gene>
    <name evidence="6" type="ORF">HGQ17_14805</name>
</gene>
<dbReference type="PRINTS" id="PR00455">
    <property type="entry name" value="HTHTETR"/>
</dbReference>
<feature type="DNA-binding region" description="H-T-H motif" evidence="4">
    <location>
        <begin position="32"/>
        <end position="51"/>
    </location>
</feature>
<dbReference type="InterPro" id="IPR001647">
    <property type="entry name" value="HTH_TetR"/>
</dbReference>
<evidence type="ECO:0000313" key="6">
    <source>
        <dbReference type="EMBL" id="NLS11242.1"/>
    </source>
</evidence>